<evidence type="ECO:0000256" key="6">
    <source>
        <dbReference type="ARBA" id="ARBA00023136"/>
    </source>
</evidence>
<feature type="transmembrane region" description="Helical" evidence="7">
    <location>
        <begin position="105"/>
        <end position="130"/>
    </location>
</feature>
<comment type="caution">
    <text evidence="8">The sequence shown here is derived from an EMBL/GenBank/DDBJ whole genome shotgun (WGS) entry which is preliminary data.</text>
</comment>
<evidence type="ECO:0000256" key="7">
    <source>
        <dbReference type="SAM" id="Phobius"/>
    </source>
</evidence>
<keyword evidence="4 7" id="KW-0812">Transmembrane</keyword>
<organism evidence="8 9">
    <name type="scientific">Halomarina halobia</name>
    <dbReference type="NCBI Taxonomy" id="3033386"/>
    <lineage>
        <taxon>Archaea</taxon>
        <taxon>Methanobacteriati</taxon>
        <taxon>Methanobacteriota</taxon>
        <taxon>Stenosarchaea group</taxon>
        <taxon>Halobacteria</taxon>
        <taxon>Halobacteriales</taxon>
        <taxon>Natronomonadaceae</taxon>
        <taxon>Halomarina</taxon>
    </lineage>
</organism>
<evidence type="ECO:0000313" key="8">
    <source>
        <dbReference type="EMBL" id="MFC7315946.1"/>
    </source>
</evidence>
<evidence type="ECO:0000256" key="1">
    <source>
        <dbReference type="ARBA" id="ARBA00004651"/>
    </source>
</evidence>
<keyword evidence="9" id="KW-1185">Reference proteome</keyword>
<reference evidence="8 9" key="1">
    <citation type="journal article" date="2019" name="Int. J. Syst. Evol. Microbiol.">
        <title>The Global Catalogue of Microorganisms (GCM) 10K type strain sequencing project: providing services to taxonomists for standard genome sequencing and annotation.</title>
        <authorList>
            <consortium name="The Broad Institute Genomics Platform"/>
            <consortium name="The Broad Institute Genome Sequencing Center for Infectious Disease"/>
            <person name="Wu L."/>
            <person name="Ma J."/>
        </authorList>
    </citation>
    <scope>NUCLEOTIDE SEQUENCE [LARGE SCALE GENOMIC DNA]</scope>
    <source>
        <strain evidence="8 9">PSR21</strain>
    </source>
</reference>
<dbReference type="PANTHER" id="PTHR30354">
    <property type="entry name" value="GNT FAMILY GLUCONATE TRANSPORTER"/>
    <property type="match status" value="1"/>
</dbReference>
<keyword evidence="2" id="KW-0813">Transport</keyword>
<keyword evidence="6 7" id="KW-0472">Membrane</keyword>
<dbReference type="PANTHER" id="PTHR30354:SF22">
    <property type="entry name" value="HIGH-AFFINITY GLUCONATE TRANSPORTER"/>
    <property type="match status" value="1"/>
</dbReference>
<proteinExistence type="predicted"/>
<evidence type="ECO:0000313" key="9">
    <source>
        <dbReference type="Proteomes" id="UP001596547"/>
    </source>
</evidence>
<dbReference type="GeneID" id="79314925"/>
<evidence type="ECO:0000256" key="3">
    <source>
        <dbReference type="ARBA" id="ARBA00022475"/>
    </source>
</evidence>
<evidence type="ECO:0000256" key="5">
    <source>
        <dbReference type="ARBA" id="ARBA00022989"/>
    </source>
</evidence>
<keyword evidence="3" id="KW-1003">Cell membrane</keyword>
<feature type="transmembrane region" description="Helical" evidence="7">
    <location>
        <begin position="344"/>
        <end position="364"/>
    </location>
</feature>
<name>A0ABD6A5R6_9EURY</name>
<feature type="transmembrane region" description="Helical" evidence="7">
    <location>
        <begin position="240"/>
        <end position="261"/>
    </location>
</feature>
<dbReference type="Pfam" id="PF02447">
    <property type="entry name" value="GntP_permease"/>
    <property type="match status" value="1"/>
</dbReference>
<feature type="transmembrane region" description="Helical" evidence="7">
    <location>
        <begin position="180"/>
        <end position="200"/>
    </location>
</feature>
<feature type="transmembrane region" description="Helical" evidence="7">
    <location>
        <begin position="318"/>
        <end position="338"/>
    </location>
</feature>
<dbReference type="RefSeq" id="WP_276305348.1">
    <property type="nucleotide sequence ID" value="NZ_CP119992.1"/>
</dbReference>
<feature type="transmembrane region" description="Helical" evidence="7">
    <location>
        <begin position="436"/>
        <end position="458"/>
    </location>
</feature>
<feature type="transmembrane region" description="Helical" evidence="7">
    <location>
        <begin position="273"/>
        <end position="297"/>
    </location>
</feature>
<protein>
    <submittedName>
        <fullName evidence="8">GntP family permease</fullName>
    </submittedName>
</protein>
<feature type="transmembrane region" description="Helical" evidence="7">
    <location>
        <begin position="142"/>
        <end position="160"/>
    </location>
</feature>
<dbReference type="GO" id="GO:0005886">
    <property type="term" value="C:plasma membrane"/>
    <property type="evidence" value="ECO:0007669"/>
    <property type="project" value="UniProtKB-SubCell"/>
</dbReference>
<feature type="transmembrane region" description="Helical" evidence="7">
    <location>
        <begin position="7"/>
        <end position="25"/>
    </location>
</feature>
<feature type="transmembrane region" description="Helical" evidence="7">
    <location>
        <begin position="31"/>
        <end position="52"/>
    </location>
</feature>
<evidence type="ECO:0000256" key="2">
    <source>
        <dbReference type="ARBA" id="ARBA00022448"/>
    </source>
</evidence>
<dbReference type="EMBL" id="JBHTBF010000001">
    <property type="protein sequence ID" value="MFC7315946.1"/>
    <property type="molecule type" value="Genomic_DNA"/>
</dbReference>
<dbReference type="AlphaFoldDB" id="A0ABD6A5R6"/>
<gene>
    <name evidence="8" type="ORF">ACFQPE_03935</name>
</gene>
<dbReference type="Proteomes" id="UP001596547">
    <property type="component" value="Unassembled WGS sequence"/>
</dbReference>
<accession>A0ABD6A5R6</accession>
<feature type="transmembrane region" description="Helical" evidence="7">
    <location>
        <begin position="64"/>
        <end position="82"/>
    </location>
</feature>
<dbReference type="InterPro" id="IPR003474">
    <property type="entry name" value="Glcn_transporter"/>
</dbReference>
<evidence type="ECO:0000256" key="4">
    <source>
        <dbReference type="ARBA" id="ARBA00022692"/>
    </source>
</evidence>
<keyword evidence="5 7" id="KW-1133">Transmembrane helix</keyword>
<comment type="subcellular location">
    <subcellularLocation>
        <location evidence="1">Cell membrane</location>
        <topology evidence="1">Multi-pass membrane protein</topology>
    </subcellularLocation>
</comment>
<sequence length="461" mass="47359">MAYPYSPLVAFLVGIAAVVLLLVYLDLPAFLGLVIATLIVGFVTPAVALAEIPAKLAEAFGENMAGIGIPILMAAVIGKSMLDSGAAERIVRGATSVTGRDNADLALWGSSSFLAIPVFFDNVFYLMAPLARSMRARVGDNYALYLVVVGAGAATTHVFVPPTPGPLAVAAEVAPGSLGMVILIGLTVAVPSALVAGLVYGRWINRRITIPLREAMDTSRDDIEEITGRARDQLPGAFEAALPVVLAVVLVASNTVATTFLGDSYVLGPIDLVAITGFLGDPNFALTAAALAAAVTYRRWGTFDDEGWTDQLTEALKSGGHIAAITAAGGAFGAMLAAAGIGDFIANALADVGLGLLVTAWLIAAMVRVAQGSATVAMLTTAGIVAPLVGSLAVHPAYLVMAIGAGGNIASWYNDSGFWLVKEIGGLTQLETLKTWTVLTTIISVTGLAVVLVMSRVVPLA</sequence>